<keyword evidence="4" id="KW-0406">Ion transport</keyword>
<proteinExistence type="inferred from homology"/>
<dbReference type="SUPFAM" id="SSF56935">
    <property type="entry name" value="Porins"/>
    <property type="match status" value="1"/>
</dbReference>
<name>A0A556MGY0_9SPHI</name>
<organism evidence="13 14">
    <name type="scientific">Mucilaginibacter corticis</name>
    <dbReference type="NCBI Taxonomy" id="2597670"/>
    <lineage>
        <taxon>Bacteria</taxon>
        <taxon>Pseudomonadati</taxon>
        <taxon>Bacteroidota</taxon>
        <taxon>Sphingobacteriia</taxon>
        <taxon>Sphingobacteriales</taxon>
        <taxon>Sphingobacteriaceae</taxon>
        <taxon>Mucilaginibacter</taxon>
    </lineage>
</organism>
<dbReference type="InterPro" id="IPR039426">
    <property type="entry name" value="TonB-dep_rcpt-like"/>
</dbReference>
<dbReference type="NCBIfam" id="TIGR04057">
    <property type="entry name" value="SusC_RagA_signa"/>
    <property type="match status" value="1"/>
</dbReference>
<dbReference type="InterPro" id="IPR000531">
    <property type="entry name" value="Beta-barrel_TonB"/>
</dbReference>
<evidence type="ECO:0000259" key="12">
    <source>
        <dbReference type="SMART" id="SM00965"/>
    </source>
</evidence>
<evidence type="ECO:0000256" key="9">
    <source>
        <dbReference type="ARBA" id="ARBA00023237"/>
    </source>
</evidence>
<dbReference type="InterPro" id="IPR023997">
    <property type="entry name" value="TonB-dep_OMP_SusC/RagA_CS"/>
</dbReference>
<evidence type="ECO:0000256" key="8">
    <source>
        <dbReference type="ARBA" id="ARBA00023136"/>
    </source>
</evidence>
<evidence type="ECO:0000256" key="7">
    <source>
        <dbReference type="ARBA" id="ARBA00023077"/>
    </source>
</evidence>
<dbReference type="InterPro" id="IPR008969">
    <property type="entry name" value="CarboxyPept-like_regulatory"/>
</dbReference>
<keyword evidence="7 11" id="KW-0798">TonB box</keyword>
<dbReference type="InterPro" id="IPR023996">
    <property type="entry name" value="TonB-dep_OMP_SusC/RagA"/>
</dbReference>
<comment type="caution">
    <text evidence="13">The sequence shown here is derived from an EMBL/GenBank/DDBJ whole genome shotgun (WGS) entry which is preliminary data.</text>
</comment>
<comment type="subcellular location">
    <subcellularLocation>
        <location evidence="1 10">Cell outer membrane</location>
        <topology evidence="1 10">Multi-pass membrane protein</topology>
    </subcellularLocation>
</comment>
<evidence type="ECO:0000256" key="10">
    <source>
        <dbReference type="PROSITE-ProRule" id="PRU01360"/>
    </source>
</evidence>
<dbReference type="InterPro" id="IPR037066">
    <property type="entry name" value="Plug_dom_sf"/>
</dbReference>
<keyword evidence="2 10" id="KW-0813">Transport</keyword>
<accession>A0A556MGY0</accession>
<keyword evidence="5 10" id="KW-0812">Transmembrane</keyword>
<keyword evidence="9 10" id="KW-0998">Cell outer membrane</keyword>
<dbReference type="RefSeq" id="WP_144249186.1">
    <property type="nucleotide sequence ID" value="NZ_VLPK01000003.1"/>
</dbReference>
<dbReference type="EMBL" id="VLPK01000003">
    <property type="protein sequence ID" value="TSJ39148.1"/>
    <property type="molecule type" value="Genomic_DNA"/>
</dbReference>
<keyword evidence="6" id="KW-0408">Iron</keyword>
<evidence type="ECO:0000256" key="6">
    <source>
        <dbReference type="ARBA" id="ARBA00023004"/>
    </source>
</evidence>
<dbReference type="Pfam" id="PF00593">
    <property type="entry name" value="TonB_dep_Rec_b-barrel"/>
    <property type="match status" value="1"/>
</dbReference>
<dbReference type="SMART" id="SM00965">
    <property type="entry name" value="STN"/>
    <property type="match status" value="1"/>
</dbReference>
<dbReference type="Gene3D" id="2.40.170.20">
    <property type="entry name" value="TonB-dependent receptor, beta-barrel domain"/>
    <property type="match status" value="1"/>
</dbReference>
<dbReference type="GO" id="GO:0009279">
    <property type="term" value="C:cell outer membrane"/>
    <property type="evidence" value="ECO:0007669"/>
    <property type="project" value="UniProtKB-SubCell"/>
</dbReference>
<dbReference type="Gene3D" id="2.60.40.1120">
    <property type="entry name" value="Carboxypeptidase-like, regulatory domain"/>
    <property type="match status" value="1"/>
</dbReference>
<dbReference type="Pfam" id="PF13715">
    <property type="entry name" value="CarbopepD_reg_2"/>
    <property type="match status" value="1"/>
</dbReference>
<dbReference type="Pfam" id="PF07715">
    <property type="entry name" value="Plug"/>
    <property type="match status" value="1"/>
</dbReference>
<protein>
    <submittedName>
        <fullName evidence="13">SusC/RagA family TonB-linked outer membrane protein</fullName>
    </submittedName>
</protein>
<evidence type="ECO:0000256" key="4">
    <source>
        <dbReference type="ARBA" id="ARBA00022496"/>
    </source>
</evidence>
<dbReference type="Pfam" id="PF07660">
    <property type="entry name" value="STN"/>
    <property type="match status" value="1"/>
</dbReference>
<evidence type="ECO:0000256" key="5">
    <source>
        <dbReference type="ARBA" id="ARBA00022692"/>
    </source>
</evidence>
<dbReference type="OrthoDB" id="9768177at2"/>
<dbReference type="Proteomes" id="UP000318733">
    <property type="component" value="Unassembled WGS sequence"/>
</dbReference>
<gene>
    <name evidence="13" type="ORF">FO440_15395</name>
</gene>
<keyword evidence="3 10" id="KW-1134">Transmembrane beta strand</keyword>
<evidence type="ECO:0000256" key="11">
    <source>
        <dbReference type="RuleBase" id="RU003357"/>
    </source>
</evidence>
<dbReference type="InterPro" id="IPR012910">
    <property type="entry name" value="Plug_dom"/>
</dbReference>
<keyword evidence="14" id="KW-1185">Reference proteome</keyword>
<evidence type="ECO:0000256" key="1">
    <source>
        <dbReference type="ARBA" id="ARBA00004571"/>
    </source>
</evidence>
<keyword evidence="4" id="KW-0410">Iron transport</keyword>
<comment type="similarity">
    <text evidence="10 11">Belongs to the TonB-dependent receptor family.</text>
</comment>
<evidence type="ECO:0000256" key="3">
    <source>
        <dbReference type="ARBA" id="ARBA00022452"/>
    </source>
</evidence>
<feature type="domain" description="Secretin/TonB short N-terminal" evidence="12">
    <location>
        <begin position="67"/>
        <end position="118"/>
    </location>
</feature>
<dbReference type="InterPro" id="IPR036942">
    <property type="entry name" value="Beta-barrel_TonB_sf"/>
</dbReference>
<sequence length="1135" mass="122971">MKKTLSYFIDPAIGKKILLCVKLTTFFILIALMHVSAAVRSQDKLDLTVKNVKFDKLFEMLEQKSSYTFLYNNQAIAQRKVTIDVKDVTVPQILDNAFKNTGLSFRILNNNLIVITRQSAPQTADITIKGKVVDTKGEPLPGATIAIKNGSSITQTDADGNFTVTVPDNTILVVTYIGFKTQEVETAGKSAITITLTEDAGNLNEVIVTGYGTQRKKDLTGAVSVISTKDLAGIPVGGVDQIIQGKAAGVTVTQNNGAPGGGISVQVRGLNTINGITPLYIIDGVPVANSPVSTTNGNQLSGIDQLAPDDIESINILKDASSAAIYGARAAGGVVIITTKHGSEGKAKLSVNAYTGVQSATHLIKMANNAQYVSAYNMAAKNDGRPGISDSLAATLSDVNWLKKLLRPAPVTNINLSVSGGNATSNYIVSGNVFSQNGLIENSSFRRYNLRTAINSSPTKYLKFGTNLNLVYEKTRVVGSSGDGFTGAQPSVVRYALFRTPGTPVYGPNGQFVDLPKQNATLGNFLGDGINPIQLAASTDDNHYNYSVLGDVFGELTPIKNLRIKSDLGVNLRQVNYKQFFGTYGADRSFNTPASLAQTQTLDFTYNWTNTANYDLKLDKHDFSFIVGTETVVEDVQDLSASRVGFVNQTPDFQYLSLGGLAGMQNGGIESSHSLSSLFGRVNYQYNNKYLASFNYRWDASSKLDPTNRSKSVYSGSLGWRIDQEDFMKDIKPISNLKLRVDVGQLGNEQALNDYPYLSTFFGNYYYPFNSVTNQGSTIGAIGNPKIQWEVTTQQDIGLDIGLFNSALQITADYYIKNTNNVLLPLQLPSSAGQASAPFINAGKVRDQGFELDINYRTKIGNDWNIGINGNLATEKNEVVSLGGNPSLPGGRIDNGVFATRTDVGHPIGSFYLLQQEGIFQNTQQIFTHAYQGPGVRPGDVMYKDVNGDGVIDGNDRVFAGSAIPKLTYGLTTNVSYKNWDLSVFFQGVYGNKIYDQVMTELEGFYRPFNITQATATQSWTGPGTSNSNPLLSWSDAANNKQPSTRFLESGSYLKLKNVQLGYRLGKNALKPLGLSSVRIYVSGQNLLTFTKYKGLDPEQYFNDNNAGDNTRGVGIDWGTYPSALILTAGINANF</sequence>
<dbReference type="GO" id="GO:0006826">
    <property type="term" value="P:iron ion transport"/>
    <property type="evidence" value="ECO:0007669"/>
    <property type="project" value="UniProtKB-KW"/>
</dbReference>
<evidence type="ECO:0000313" key="14">
    <source>
        <dbReference type="Proteomes" id="UP000318733"/>
    </source>
</evidence>
<dbReference type="NCBIfam" id="TIGR04056">
    <property type="entry name" value="OMP_RagA_SusC"/>
    <property type="match status" value="1"/>
</dbReference>
<evidence type="ECO:0000256" key="2">
    <source>
        <dbReference type="ARBA" id="ARBA00022448"/>
    </source>
</evidence>
<dbReference type="SUPFAM" id="SSF49464">
    <property type="entry name" value="Carboxypeptidase regulatory domain-like"/>
    <property type="match status" value="1"/>
</dbReference>
<keyword evidence="8 10" id="KW-0472">Membrane</keyword>
<dbReference type="Gene3D" id="2.170.130.10">
    <property type="entry name" value="TonB-dependent receptor, plug domain"/>
    <property type="match status" value="1"/>
</dbReference>
<reference evidence="13 14" key="1">
    <citation type="submission" date="2019-07" db="EMBL/GenBank/DDBJ databases">
        <authorList>
            <person name="Huq M.A."/>
        </authorList>
    </citation>
    <scope>NUCLEOTIDE SEQUENCE [LARGE SCALE GENOMIC DNA]</scope>
    <source>
        <strain evidence="13 14">MAH-19</strain>
    </source>
</reference>
<dbReference type="PROSITE" id="PS52016">
    <property type="entry name" value="TONB_DEPENDENT_REC_3"/>
    <property type="match status" value="1"/>
</dbReference>
<dbReference type="AlphaFoldDB" id="A0A556MGY0"/>
<dbReference type="InterPro" id="IPR011662">
    <property type="entry name" value="Secretin/TonB_short_N"/>
</dbReference>
<evidence type="ECO:0000313" key="13">
    <source>
        <dbReference type="EMBL" id="TSJ39148.1"/>
    </source>
</evidence>